<dbReference type="GO" id="GO:0043740">
    <property type="term" value="F:GTP cyclohydrolase IIa activity"/>
    <property type="evidence" value="ECO:0007669"/>
    <property type="project" value="UniProtKB-UniRule"/>
</dbReference>
<dbReference type="PIRSF" id="PIRSF009265">
    <property type="entry name" value="GTP_cyclohydro_3"/>
    <property type="match status" value="1"/>
</dbReference>
<dbReference type="PANTHER" id="PTHR42202:SF1">
    <property type="entry name" value="GTP CYCLOHYDROLASE III"/>
    <property type="match status" value="1"/>
</dbReference>
<keyword evidence="6" id="KW-1185">Reference proteome</keyword>
<protein>
    <recommendedName>
        <fullName evidence="3 4">GTP cyclohydrolase III</fullName>
        <ecNumber evidence="3 4">3.5.4.29</ecNumber>
    </recommendedName>
</protein>
<keyword evidence="1 3" id="KW-0378">Hydrolase</keyword>
<dbReference type="InterPro" id="IPR029787">
    <property type="entry name" value="Nucleotide_cyclase"/>
</dbReference>
<dbReference type="GO" id="GO:0005525">
    <property type="term" value="F:GTP binding"/>
    <property type="evidence" value="ECO:0007669"/>
    <property type="project" value="UniProtKB-KW"/>
</dbReference>
<dbReference type="RefSeq" id="WP_156016176.1">
    <property type="nucleotide sequence ID" value="NZ_WGGD01000005.1"/>
</dbReference>
<reference evidence="5 6" key="1">
    <citation type="submission" date="2019-10" db="EMBL/GenBank/DDBJ databases">
        <title>Sequencing and Assembly of Multiple Reported Metal-Biooxidizing Members of the Extremely Thermoacidophilic Archaeal Family Sulfolobaceae.</title>
        <authorList>
            <person name="Counts J.A."/>
            <person name="Kelly R.M."/>
        </authorList>
    </citation>
    <scope>NUCLEOTIDE SEQUENCE [LARGE SCALE GENOMIC DNA]</scope>
    <source>
        <strain evidence="5 6">DSM 6482</strain>
    </source>
</reference>
<dbReference type="InterPro" id="IPR007839">
    <property type="entry name" value="GTP_CycHdrlase_3"/>
</dbReference>
<dbReference type="EC" id="3.5.4.29" evidence="3 4"/>
<dbReference type="Pfam" id="PF05165">
    <property type="entry name" value="GCH_III"/>
    <property type="match status" value="1"/>
</dbReference>
<comment type="function">
    <text evidence="3 4">Catalyzes the formation of 2-amino-5-formylamino-6-ribofuranosylamino-4(3H)-pyrimidinone ribonucleotide monophosphate and inorganic phosphate from GTP. Also has an independent pyrophosphate phosphohydrolase activity.</text>
</comment>
<evidence type="ECO:0000256" key="3">
    <source>
        <dbReference type="HAMAP-Rule" id="MF_00608"/>
    </source>
</evidence>
<dbReference type="Proteomes" id="UP000470772">
    <property type="component" value="Unassembled WGS sequence"/>
</dbReference>
<dbReference type="Gene3D" id="3.30.70.270">
    <property type="match status" value="1"/>
</dbReference>
<gene>
    <name evidence="3" type="primary">gch3</name>
    <name evidence="5" type="ORF">GC250_02115</name>
</gene>
<dbReference type="AlphaFoldDB" id="A0A6A9QHW9"/>
<comment type="catalytic activity">
    <reaction evidence="3 4">
        <text>GTP + 3 H2O = 2-amino-5-formylamino-6-(5-phospho-D-ribosylamino)pyrimidin-4(3H)-one + 2 phosphate + 2 H(+)</text>
        <dbReference type="Rhea" id="RHEA:22468"/>
        <dbReference type="ChEBI" id="CHEBI:15377"/>
        <dbReference type="ChEBI" id="CHEBI:15378"/>
        <dbReference type="ChEBI" id="CHEBI:37565"/>
        <dbReference type="ChEBI" id="CHEBI:43474"/>
        <dbReference type="ChEBI" id="CHEBI:57258"/>
        <dbReference type="EC" id="3.5.4.29"/>
    </reaction>
</comment>
<evidence type="ECO:0000256" key="1">
    <source>
        <dbReference type="ARBA" id="ARBA00022801"/>
    </source>
</evidence>
<keyword evidence="2 3" id="KW-0342">GTP-binding</keyword>
<accession>A0A6A9QHW9</accession>
<dbReference type="EMBL" id="WGGD01000005">
    <property type="protein sequence ID" value="MUN28284.1"/>
    <property type="molecule type" value="Genomic_DNA"/>
</dbReference>
<evidence type="ECO:0000313" key="5">
    <source>
        <dbReference type="EMBL" id="MUN28284.1"/>
    </source>
</evidence>
<evidence type="ECO:0000256" key="4">
    <source>
        <dbReference type="PIRNR" id="PIRNR009265"/>
    </source>
</evidence>
<dbReference type="InterPro" id="IPR043128">
    <property type="entry name" value="Rev_trsase/Diguanyl_cyclase"/>
</dbReference>
<dbReference type="HAMAP" id="MF_00608">
    <property type="entry name" value="GTP_cyclohydro_3"/>
    <property type="match status" value="1"/>
</dbReference>
<evidence type="ECO:0000256" key="2">
    <source>
        <dbReference type="ARBA" id="ARBA00023134"/>
    </source>
</evidence>
<dbReference type="PANTHER" id="PTHR42202">
    <property type="entry name" value="GTP CYCLOHYDROLASE III"/>
    <property type="match status" value="1"/>
</dbReference>
<keyword evidence="3" id="KW-0547">Nucleotide-binding</keyword>
<comment type="caution">
    <text evidence="5">The sequence shown here is derived from an EMBL/GenBank/DDBJ whole genome shotgun (WGS) entry which is preliminary data.</text>
</comment>
<name>A0A6A9QHW9_SULME</name>
<proteinExistence type="inferred from homology"/>
<evidence type="ECO:0000313" key="6">
    <source>
        <dbReference type="Proteomes" id="UP000470772"/>
    </source>
</evidence>
<dbReference type="Gene3D" id="3.30.70.1230">
    <property type="entry name" value="Nucleotide cyclase"/>
    <property type="match status" value="1"/>
</dbReference>
<comment type="similarity">
    <text evidence="3 4">Belongs to the archaeal-type GTP cyclohydrolase family.</text>
</comment>
<sequence>MKVFAIRLHHYREWTETLGYDREWKIQKTQAKLSFFVNLLSSRIWAFPLVTRFDNLIIISDGVSNKGLSFLFNKLKKYSPVPLKGCLSFGDTLREAEENASRCVNELSPQEIWLEDYPDSKVVAVHADVDSFTEFTESTSIYTSFKRSMDVMIELQRRVYSMGGLLQYLGGDNFMMFLGENQIKNLLSEIPEGLKMGIGICNNPRCAVARSTEALTRIRESRDSRWKLVDV</sequence>
<organism evidence="5 6">
    <name type="scientific">Sulfuracidifex metallicus DSM 6482 = JCM 9184</name>
    <dbReference type="NCBI Taxonomy" id="523847"/>
    <lineage>
        <taxon>Archaea</taxon>
        <taxon>Thermoproteota</taxon>
        <taxon>Thermoprotei</taxon>
        <taxon>Sulfolobales</taxon>
        <taxon>Sulfolobaceae</taxon>
        <taxon>Sulfuracidifex</taxon>
    </lineage>
</organism>